<feature type="domain" description="tRNA-specific 2-thiouridylase MnmA-like C-terminal" evidence="9">
    <location>
        <begin position="76"/>
        <end position="151"/>
    </location>
</feature>
<evidence type="ECO:0000313" key="11">
    <source>
        <dbReference type="EMBL" id="SVD27214.1"/>
    </source>
</evidence>
<keyword evidence="1" id="KW-0963">Cytoplasm</keyword>
<protein>
    <recommendedName>
        <fullName evidence="12">tRNA 2-thiouridine(34) synthase MnmA</fullName>
    </recommendedName>
</protein>
<evidence type="ECO:0000256" key="4">
    <source>
        <dbReference type="ARBA" id="ARBA00022694"/>
    </source>
</evidence>
<dbReference type="Pfam" id="PF20259">
    <property type="entry name" value="tRNA_Me_trans_M"/>
    <property type="match status" value="1"/>
</dbReference>
<keyword evidence="5" id="KW-0547">Nucleotide-binding</keyword>
<dbReference type="Pfam" id="PF20258">
    <property type="entry name" value="tRNA_Me_trans_C"/>
    <property type="match status" value="1"/>
</dbReference>
<evidence type="ECO:0000256" key="6">
    <source>
        <dbReference type="ARBA" id="ARBA00022840"/>
    </source>
</evidence>
<dbReference type="AlphaFoldDB" id="A0A382TYT4"/>
<organism evidence="11">
    <name type="scientific">marine metagenome</name>
    <dbReference type="NCBI Taxonomy" id="408172"/>
    <lineage>
        <taxon>unclassified sequences</taxon>
        <taxon>metagenomes</taxon>
        <taxon>ecological metagenomes</taxon>
    </lineage>
</organism>
<evidence type="ECO:0000259" key="9">
    <source>
        <dbReference type="Pfam" id="PF20258"/>
    </source>
</evidence>
<feature type="non-terminal residue" evidence="11">
    <location>
        <position position="1"/>
    </location>
</feature>
<dbReference type="InterPro" id="IPR023382">
    <property type="entry name" value="MnmA-like_central_sf"/>
</dbReference>
<evidence type="ECO:0000256" key="7">
    <source>
        <dbReference type="ARBA" id="ARBA00022884"/>
    </source>
</evidence>
<evidence type="ECO:0000259" key="10">
    <source>
        <dbReference type="Pfam" id="PF20259"/>
    </source>
</evidence>
<evidence type="ECO:0000256" key="8">
    <source>
        <dbReference type="ARBA" id="ARBA00023157"/>
    </source>
</evidence>
<dbReference type="FunFam" id="2.30.30.280:FF:000001">
    <property type="entry name" value="tRNA-specific 2-thiouridylase MnmA"/>
    <property type="match status" value="1"/>
</dbReference>
<dbReference type="EMBL" id="UINC01140207">
    <property type="protein sequence ID" value="SVD27214.1"/>
    <property type="molecule type" value="Genomic_DNA"/>
</dbReference>
<proteinExistence type="predicted"/>
<keyword evidence="4" id="KW-0819">tRNA processing</keyword>
<name>A0A382TYT4_9ZZZZ</name>
<dbReference type="PANTHER" id="PTHR11933">
    <property type="entry name" value="TRNA 5-METHYLAMINOMETHYL-2-THIOURIDYLATE -METHYLTRANSFERASE"/>
    <property type="match status" value="1"/>
</dbReference>
<evidence type="ECO:0008006" key="12">
    <source>
        <dbReference type="Google" id="ProtNLM"/>
    </source>
</evidence>
<dbReference type="SUPFAM" id="SSF52402">
    <property type="entry name" value="Adenine nucleotide alpha hydrolases-like"/>
    <property type="match status" value="1"/>
</dbReference>
<feature type="domain" description="tRNA-specific 2-thiouridylase MnmA-like central" evidence="10">
    <location>
        <begin position="8"/>
        <end position="66"/>
    </location>
</feature>
<gene>
    <name evidence="11" type="ORF">METZ01_LOCUS380068</name>
</gene>
<keyword evidence="3" id="KW-0808">Transferase</keyword>
<evidence type="ECO:0000256" key="1">
    <source>
        <dbReference type="ARBA" id="ARBA00022490"/>
    </source>
</evidence>
<keyword evidence="2" id="KW-0820">tRNA-binding</keyword>
<dbReference type="GO" id="GO:0005524">
    <property type="term" value="F:ATP binding"/>
    <property type="evidence" value="ECO:0007669"/>
    <property type="project" value="UniProtKB-KW"/>
</dbReference>
<keyword evidence="6" id="KW-0067">ATP-binding</keyword>
<dbReference type="GO" id="GO:0002143">
    <property type="term" value="P:tRNA wobble position uridine thiolation"/>
    <property type="evidence" value="ECO:0007669"/>
    <property type="project" value="TreeGrafter"/>
</dbReference>
<dbReference type="GO" id="GO:0016783">
    <property type="term" value="F:sulfurtransferase activity"/>
    <property type="evidence" value="ECO:0007669"/>
    <property type="project" value="InterPro"/>
</dbReference>
<dbReference type="InterPro" id="IPR046885">
    <property type="entry name" value="MnmA-like_C"/>
</dbReference>
<reference evidence="11" key="1">
    <citation type="submission" date="2018-05" db="EMBL/GenBank/DDBJ databases">
        <authorList>
            <person name="Lanie J.A."/>
            <person name="Ng W.-L."/>
            <person name="Kazmierczak K.M."/>
            <person name="Andrzejewski T.M."/>
            <person name="Davidsen T.M."/>
            <person name="Wayne K.J."/>
            <person name="Tettelin H."/>
            <person name="Glass J.I."/>
            <person name="Rusch D."/>
            <person name="Podicherti R."/>
            <person name="Tsui H.-C.T."/>
            <person name="Winkler M.E."/>
        </authorList>
    </citation>
    <scope>NUCLEOTIDE SEQUENCE</scope>
</reference>
<dbReference type="InterPro" id="IPR046884">
    <property type="entry name" value="MnmA-like_central"/>
</dbReference>
<sequence length="155" mass="17156">ALYGVQFHPEVIHTIDGNPCGEHDGLMFYTMGQRKGLGIGGGHGDKEAPWFVADKDLENNILIVAQGHDHPALFHQKLEADQIHWISGSPPHDLENISAKIRYRQMDQSCEITTLSSDRCTVKFDKPQFAIAPGQSIVFYKGDDCLGGAIIDNRN</sequence>
<dbReference type="GO" id="GO:0000049">
    <property type="term" value="F:tRNA binding"/>
    <property type="evidence" value="ECO:0007669"/>
    <property type="project" value="UniProtKB-KW"/>
</dbReference>
<keyword evidence="8" id="KW-1015">Disulfide bond</keyword>
<evidence type="ECO:0000256" key="3">
    <source>
        <dbReference type="ARBA" id="ARBA00022679"/>
    </source>
</evidence>
<dbReference type="Gene3D" id="2.40.30.10">
    <property type="entry name" value="Translation factors"/>
    <property type="match status" value="1"/>
</dbReference>
<dbReference type="PANTHER" id="PTHR11933:SF5">
    <property type="entry name" value="MITOCHONDRIAL TRNA-SPECIFIC 2-THIOURIDYLASE 1"/>
    <property type="match status" value="1"/>
</dbReference>
<dbReference type="Gene3D" id="2.30.30.280">
    <property type="entry name" value="Adenine nucleotide alpha hydrolases-like domains"/>
    <property type="match status" value="1"/>
</dbReference>
<accession>A0A382TYT4</accession>
<dbReference type="FunFam" id="2.40.30.10:FF:000023">
    <property type="entry name" value="tRNA-specific 2-thiouridylase MnmA"/>
    <property type="match status" value="1"/>
</dbReference>
<keyword evidence="7" id="KW-0694">RNA-binding</keyword>
<evidence type="ECO:0000256" key="2">
    <source>
        <dbReference type="ARBA" id="ARBA00022555"/>
    </source>
</evidence>
<evidence type="ECO:0000256" key="5">
    <source>
        <dbReference type="ARBA" id="ARBA00022741"/>
    </source>
</evidence>